<dbReference type="OrthoDB" id="3292504at2"/>
<proteinExistence type="predicted"/>
<gene>
    <name evidence="1" type="ORF">F1189_31470</name>
</gene>
<evidence type="ECO:0000313" key="2">
    <source>
        <dbReference type="Proteomes" id="UP000325255"/>
    </source>
</evidence>
<accession>A0A5M6IIH6</accession>
<reference evidence="1 2" key="1">
    <citation type="submission" date="2019-09" db="EMBL/GenBank/DDBJ databases">
        <title>Genome sequence of Rhodovastum atsumiense, a diverse member of the Acetobacteraceae family of non-sulfur purple photosynthetic bacteria.</title>
        <authorList>
            <person name="Meyer T."/>
            <person name="Kyndt J."/>
        </authorList>
    </citation>
    <scope>NUCLEOTIDE SEQUENCE [LARGE SCALE GENOMIC DNA]</scope>
    <source>
        <strain evidence="1 2">DSM 21279</strain>
    </source>
</reference>
<comment type="caution">
    <text evidence="1">The sequence shown here is derived from an EMBL/GenBank/DDBJ whole genome shotgun (WGS) entry which is preliminary data.</text>
</comment>
<evidence type="ECO:0000313" key="1">
    <source>
        <dbReference type="EMBL" id="KAA5607942.1"/>
    </source>
</evidence>
<dbReference type="AlphaFoldDB" id="A0A5M6IIH6"/>
<protein>
    <submittedName>
        <fullName evidence="1">Uncharacterized protein</fullName>
    </submittedName>
</protein>
<keyword evidence="2" id="KW-1185">Reference proteome</keyword>
<dbReference type="EMBL" id="VWPK01000127">
    <property type="protein sequence ID" value="KAA5607942.1"/>
    <property type="molecule type" value="Genomic_DNA"/>
</dbReference>
<sequence length="95" mass="10624">MAEIGKLPVAPKAFRFVAFETYEPYCVAIYEVAQTLLEAATTDMHKATATWARCLLTNEWPGYSSQVNYVEASVGRMINAQENELQWSMPMAEAA</sequence>
<name>A0A5M6IIH6_9PROT</name>
<dbReference type="Proteomes" id="UP000325255">
    <property type="component" value="Unassembled WGS sequence"/>
</dbReference>
<dbReference type="InterPro" id="IPR011604">
    <property type="entry name" value="PDDEXK-like_dom_sf"/>
</dbReference>
<organism evidence="1 2">
    <name type="scientific">Rhodovastum atsumiense</name>
    <dbReference type="NCBI Taxonomy" id="504468"/>
    <lineage>
        <taxon>Bacteria</taxon>
        <taxon>Pseudomonadati</taxon>
        <taxon>Pseudomonadota</taxon>
        <taxon>Alphaproteobacteria</taxon>
        <taxon>Acetobacterales</taxon>
        <taxon>Acetobacteraceae</taxon>
        <taxon>Rhodovastum</taxon>
    </lineage>
</organism>
<dbReference type="Gene3D" id="3.90.320.10">
    <property type="match status" value="1"/>
</dbReference>